<evidence type="ECO:0000313" key="3">
    <source>
        <dbReference type="EMBL" id="MDR7072166.1"/>
    </source>
</evidence>
<organism evidence="3 4">
    <name type="scientific">Fictibacillus barbaricus</name>
    <dbReference type="NCBI Taxonomy" id="182136"/>
    <lineage>
        <taxon>Bacteria</taxon>
        <taxon>Bacillati</taxon>
        <taxon>Bacillota</taxon>
        <taxon>Bacilli</taxon>
        <taxon>Bacillales</taxon>
        <taxon>Fictibacillaceae</taxon>
        <taxon>Fictibacillus</taxon>
    </lineage>
</organism>
<dbReference type="InterPro" id="IPR046866">
    <property type="entry name" value="FapA_N"/>
</dbReference>
<dbReference type="Pfam" id="PF03961">
    <property type="entry name" value="FapA"/>
    <property type="match status" value="1"/>
</dbReference>
<protein>
    <submittedName>
        <fullName evidence="3">Uncharacterized protein (DUF342 family)</fullName>
    </submittedName>
</protein>
<accession>A0ABU1TY76</accession>
<evidence type="ECO:0000259" key="2">
    <source>
        <dbReference type="Pfam" id="PF20250"/>
    </source>
</evidence>
<dbReference type="PANTHER" id="PTHR38032:SF1">
    <property type="entry name" value="RNA-BINDING PROTEIN KHPB N-TERMINAL DOMAIN-CONTAINING PROTEIN"/>
    <property type="match status" value="1"/>
</dbReference>
<dbReference type="Pfam" id="PF20250">
    <property type="entry name" value="FapA_N"/>
    <property type="match status" value="1"/>
</dbReference>
<keyword evidence="1" id="KW-0175">Coiled coil</keyword>
<name>A0ABU1TY76_9BACL</name>
<dbReference type="PANTHER" id="PTHR38032">
    <property type="entry name" value="POLYMERASE-RELATED"/>
    <property type="match status" value="1"/>
</dbReference>
<sequence>MDQWFNINTKDEETKAILFKKENADFAELDITLDKLTKWLKEKNILHGIRTEVLYQLIQNIENIHFPVVIAQGILPVNGTSAELIPLIGQETAIASDNNDKIDFKRLFTIPTVTSGQLIARKKNATEGKPGISVYGKPIPAQKGKEIRIKNGENTVFNTEDLGIYATVDGEVSFQAHYVNVYPVYKVNGDLSLKTDHINFVGNVHVTGNVPSGFKIQAMGDVRIEGLVEAAEISTPGSIVIAGGVLGRGNGLIRCGGNFTSLYVTQGVIIAGESITVAQSILYSHCEAGNKITCLTGKGNVSGGTIKAGNQISANEIGNETYSKTFIYIDQKEINNEPFIELELKINEAEKTLDKLQRLKDAMVRQTAQEKASSQSTINRIEISLNQTAEQLSLLKCEKNNLITQKQEESSQIIVKGTLYPNVEIGIGKYKRKVQSPFQSAKVFMKEKEIVIHSL</sequence>
<gene>
    <name evidence="3" type="ORF">J2X07_001143</name>
</gene>
<dbReference type="Proteomes" id="UP001258181">
    <property type="component" value="Unassembled WGS sequence"/>
</dbReference>
<evidence type="ECO:0000256" key="1">
    <source>
        <dbReference type="SAM" id="Coils"/>
    </source>
</evidence>
<keyword evidence="4" id="KW-1185">Reference proteome</keyword>
<evidence type="ECO:0000313" key="4">
    <source>
        <dbReference type="Proteomes" id="UP001258181"/>
    </source>
</evidence>
<feature type="domain" description="Flagellar Assembly Protein A N-terminal region" evidence="2">
    <location>
        <begin position="7"/>
        <end position="175"/>
    </location>
</feature>
<dbReference type="InterPro" id="IPR046865">
    <property type="entry name" value="FapA_b_solenoid"/>
</dbReference>
<proteinExistence type="predicted"/>
<feature type="coiled-coil region" evidence="1">
    <location>
        <begin position="339"/>
        <end position="405"/>
    </location>
</feature>
<comment type="caution">
    <text evidence="3">The sequence shown here is derived from an EMBL/GenBank/DDBJ whole genome shotgun (WGS) entry which is preliminary data.</text>
</comment>
<dbReference type="RefSeq" id="WP_310257440.1">
    <property type="nucleotide sequence ID" value="NZ_JAVDWA010000002.1"/>
</dbReference>
<dbReference type="EMBL" id="JAVDWA010000002">
    <property type="protein sequence ID" value="MDR7072166.1"/>
    <property type="molecule type" value="Genomic_DNA"/>
</dbReference>
<reference evidence="3 4" key="1">
    <citation type="submission" date="2023-07" db="EMBL/GenBank/DDBJ databases">
        <title>Sorghum-associated microbial communities from plants grown in Nebraska, USA.</title>
        <authorList>
            <person name="Schachtman D."/>
        </authorList>
    </citation>
    <scope>NUCLEOTIDE SEQUENCE [LARGE SCALE GENOMIC DNA]</scope>
    <source>
        <strain evidence="3 4">BE211</strain>
    </source>
</reference>
<dbReference type="InterPro" id="IPR005646">
    <property type="entry name" value="FapA"/>
</dbReference>